<feature type="transmembrane region" description="Helical" evidence="9">
    <location>
        <begin position="89"/>
        <end position="115"/>
    </location>
</feature>
<keyword evidence="5 9" id="KW-0653">Protein transport</keyword>
<dbReference type="GO" id="GO:0005737">
    <property type="term" value="C:cytoplasm"/>
    <property type="evidence" value="ECO:0007669"/>
    <property type="project" value="UniProtKB-ARBA"/>
</dbReference>
<dbReference type="AlphaFoldDB" id="A0A915Q7K7"/>
<organism evidence="10 11">
    <name type="scientific">Setaria digitata</name>
    <dbReference type="NCBI Taxonomy" id="48799"/>
    <lineage>
        <taxon>Eukaryota</taxon>
        <taxon>Metazoa</taxon>
        <taxon>Ecdysozoa</taxon>
        <taxon>Nematoda</taxon>
        <taxon>Chromadorea</taxon>
        <taxon>Rhabditida</taxon>
        <taxon>Spirurina</taxon>
        <taxon>Spiruromorpha</taxon>
        <taxon>Filarioidea</taxon>
        <taxon>Setariidae</taxon>
        <taxon>Setaria</taxon>
    </lineage>
</organism>
<dbReference type="GO" id="GO:0016192">
    <property type="term" value="P:vesicle-mediated transport"/>
    <property type="evidence" value="ECO:0007669"/>
    <property type="project" value="InterPro"/>
</dbReference>
<protein>
    <recommendedName>
        <fullName evidence="9">Vesicle transport protein</fullName>
    </recommendedName>
</protein>
<feature type="transmembrane region" description="Helical" evidence="9">
    <location>
        <begin position="121"/>
        <end position="144"/>
    </location>
</feature>
<keyword evidence="4 9" id="KW-0812">Transmembrane</keyword>
<dbReference type="WBParaSite" id="sdigi.contig842.g9879.t1">
    <property type="protein sequence ID" value="sdigi.contig842.g9879.t1"/>
    <property type="gene ID" value="sdigi.contig842.g9879"/>
</dbReference>
<evidence type="ECO:0000256" key="3">
    <source>
        <dbReference type="ARBA" id="ARBA00022448"/>
    </source>
</evidence>
<comment type="subcellular location">
    <subcellularLocation>
        <location evidence="2 9">Membrane</location>
        <topology evidence="2 9">Multi-pass membrane protein</topology>
    </subcellularLocation>
</comment>
<evidence type="ECO:0000256" key="1">
    <source>
        <dbReference type="ARBA" id="ARBA00003566"/>
    </source>
</evidence>
<dbReference type="GO" id="GO:0012505">
    <property type="term" value="C:endomembrane system"/>
    <property type="evidence" value="ECO:0007669"/>
    <property type="project" value="UniProtKB-ARBA"/>
</dbReference>
<comment type="caution">
    <text evidence="9">Lacks conserved residue(s) required for the propagation of feature annotation.</text>
</comment>
<keyword evidence="7 9" id="KW-0472">Membrane</keyword>
<dbReference type="GO" id="GO:0016020">
    <property type="term" value="C:membrane"/>
    <property type="evidence" value="ECO:0007669"/>
    <property type="project" value="UniProtKB-SubCell"/>
</dbReference>
<reference evidence="11" key="1">
    <citation type="submission" date="2022-11" db="UniProtKB">
        <authorList>
            <consortium name="WormBaseParasite"/>
        </authorList>
    </citation>
    <scope>IDENTIFICATION</scope>
</reference>
<feature type="transmembrane region" description="Helical" evidence="9">
    <location>
        <begin position="156"/>
        <end position="174"/>
    </location>
</feature>
<dbReference type="Proteomes" id="UP000887581">
    <property type="component" value="Unplaced"/>
</dbReference>
<evidence type="ECO:0000256" key="6">
    <source>
        <dbReference type="ARBA" id="ARBA00022989"/>
    </source>
</evidence>
<accession>A0A915Q7K7</accession>
<evidence type="ECO:0000256" key="7">
    <source>
        <dbReference type="ARBA" id="ARBA00023136"/>
    </source>
</evidence>
<dbReference type="GO" id="GO:0015031">
    <property type="term" value="P:protein transport"/>
    <property type="evidence" value="ECO:0007669"/>
    <property type="project" value="UniProtKB-KW"/>
</dbReference>
<evidence type="ECO:0000256" key="8">
    <source>
        <dbReference type="ARBA" id="ARBA00025800"/>
    </source>
</evidence>
<evidence type="ECO:0000256" key="4">
    <source>
        <dbReference type="ARBA" id="ARBA00022692"/>
    </source>
</evidence>
<evidence type="ECO:0000313" key="10">
    <source>
        <dbReference type="Proteomes" id="UP000887581"/>
    </source>
</evidence>
<keyword evidence="10" id="KW-1185">Reference proteome</keyword>
<comment type="similarity">
    <text evidence="8 9">Belongs to the SFT2 family.</text>
</comment>
<dbReference type="PANTHER" id="PTHR23137">
    <property type="entry name" value="VESICLE TRANSPORT PROTEIN-RELATED"/>
    <property type="match status" value="1"/>
</dbReference>
<evidence type="ECO:0000256" key="5">
    <source>
        <dbReference type="ARBA" id="ARBA00022927"/>
    </source>
</evidence>
<proteinExistence type="inferred from homology"/>
<keyword evidence="6 9" id="KW-1133">Transmembrane helix</keyword>
<dbReference type="InterPro" id="IPR011691">
    <property type="entry name" value="Vesicle_transpt_SFT2"/>
</dbReference>
<evidence type="ECO:0000313" key="11">
    <source>
        <dbReference type="WBParaSite" id="sdigi.contig842.g9879.t1"/>
    </source>
</evidence>
<comment type="function">
    <text evidence="1 9">May be involved in fusion of retrograde transport vesicles derived from an endocytic compartment with the Golgi complex.</text>
</comment>
<dbReference type="InterPro" id="IPR007305">
    <property type="entry name" value="Vesicle_transpt_Got1/SFT2"/>
</dbReference>
<dbReference type="Pfam" id="PF04178">
    <property type="entry name" value="Got1"/>
    <property type="match status" value="1"/>
</dbReference>
<sequence length="183" mass="20412">MSDLREFVSQQKAKNSFFGINATSVSFSSIKIIRSKFTSGLNGFSLLRSSSADSDLEALTESSTGQANGQLPQVRNRKSGGWMSRIQRIVAFFMSLGAAFFCFGIAIFLLPAVVIQARKFAALNTLGSVMLILSFAFLWGPISYMKHMFSEQRRHVTIVYFISVVTTLYFSLWVCLKFNEPKG</sequence>
<evidence type="ECO:0000256" key="9">
    <source>
        <dbReference type="RuleBase" id="RU363111"/>
    </source>
</evidence>
<dbReference type="PANTHER" id="PTHR23137:SF36">
    <property type="entry name" value="VESICLE TRANSPORT PROTEIN SFT2C"/>
    <property type="match status" value="1"/>
</dbReference>
<keyword evidence="3 9" id="KW-0813">Transport</keyword>
<evidence type="ECO:0000256" key="2">
    <source>
        <dbReference type="ARBA" id="ARBA00004141"/>
    </source>
</evidence>
<name>A0A915Q7K7_9BILA</name>